<evidence type="ECO:0000256" key="1">
    <source>
        <dbReference type="SAM" id="MobiDB-lite"/>
    </source>
</evidence>
<feature type="domain" description="SLH" evidence="3">
    <location>
        <begin position="141"/>
        <end position="204"/>
    </location>
</feature>
<keyword evidence="2" id="KW-0472">Membrane</keyword>
<keyword evidence="2" id="KW-0812">Transmembrane</keyword>
<dbReference type="EMBL" id="CP045851">
    <property type="protein sequence ID" value="QGG93745.1"/>
    <property type="molecule type" value="Genomic_DNA"/>
</dbReference>
<dbReference type="InterPro" id="IPR039561">
    <property type="entry name" value="Peptidase_M15C"/>
</dbReference>
<evidence type="ECO:0000256" key="2">
    <source>
        <dbReference type="SAM" id="Phobius"/>
    </source>
</evidence>
<dbReference type="SUPFAM" id="SSF55166">
    <property type="entry name" value="Hedgehog/DD-peptidase"/>
    <property type="match status" value="1"/>
</dbReference>
<feature type="transmembrane region" description="Helical" evidence="2">
    <location>
        <begin position="110"/>
        <end position="131"/>
    </location>
</feature>
<evidence type="ECO:0000313" key="5">
    <source>
        <dbReference type="Proteomes" id="UP000334019"/>
    </source>
</evidence>
<reference evidence="4 5" key="1">
    <citation type="submission" date="2019-11" db="EMBL/GenBank/DDBJ databases">
        <authorList>
            <person name="He Y."/>
        </authorList>
    </citation>
    <scope>NUCLEOTIDE SEQUENCE [LARGE SCALE GENOMIC DNA]</scope>
    <source>
        <strain evidence="4 5">SCSIO 58843</strain>
    </source>
</reference>
<dbReference type="Pfam" id="PF13539">
    <property type="entry name" value="Peptidase_M15_4"/>
    <property type="match status" value="1"/>
</dbReference>
<evidence type="ECO:0000313" key="4">
    <source>
        <dbReference type="EMBL" id="QGG93745.1"/>
    </source>
</evidence>
<feature type="compositionally biased region" description="Polar residues" evidence="1">
    <location>
        <begin position="49"/>
        <end position="65"/>
    </location>
</feature>
<gene>
    <name evidence="4" type="ORF">GH723_00690</name>
</gene>
<protein>
    <recommendedName>
        <fullName evidence="3">SLH domain-containing protein</fullName>
    </recommendedName>
</protein>
<keyword evidence="2" id="KW-1133">Transmembrane helix</keyword>
<feature type="domain" description="SLH" evidence="3">
    <location>
        <begin position="260"/>
        <end position="324"/>
    </location>
</feature>
<dbReference type="PROSITE" id="PS51272">
    <property type="entry name" value="SLH"/>
    <property type="match status" value="2"/>
</dbReference>
<sequence>MGWRSRSTSPGPSIVRSSRCTGSTTSPTSLSSTSTSTAATRSSSPATGCSCTRGASSTASQTSSCGTCAGCWRRQAALSRFSERLASVLAHRGSKLPGGWHDGAMRRRGVLAGLVALAVLGGSLGAATTAADRAEAQAAAPDHVLVDLVPGAFYERAVRWLHGEGHTTGYQPGWYGPDRSITRAELMTLLWRMDGSPPAPASGFPDVRRDAFYTRAIDWAVHERITTGVGQTGLFMPAATVDRAQLVTMLWRADGSRRHGPAPYPDVVRSAYYAGAVDWAHATDLTTGVGQTGLFQPHALLTRGQAATFLHRLEGEEAPRSPALPAYSSSVATVTAADLPHSWRSGCPVPPSDLRRLTVRHIGFDGRPTTGPLVVHRDAVTAVDNAFRHMYDSRFPVQRVAQVDVVGGDDDAAMAANLTTAFNCRRVTGGTSFSEHAYGRAIDVNPLQNPYISRSGQVLPPGGWPYVNRGWAPGVILEGSAPVVGFAGQGWAWGGRWTSPKDYQHFSATGR</sequence>
<keyword evidence="5" id="KW-1185">Reference proteome</keyword>
<dbReference type="KEGG" id="atq:GH723_00690"/>
<accession>A0A5Q2RKM2</accession>
<proteinExistence type="predicted"/>
<feature type="compositionally biased region" description="Low complexity" evidence="1">
    <location>
        <begin position="21"/>
        <end position="47"/>
    </location>
</feature>
<dbReference type="Pfam" id="PF00395">
    <property type="entry name" value="SLH"/>
    <property type="match status" value="2"/>
</dbReference>
<dbReference type="GO" id="GO:0008233">
    <property type="term" value="F:peptidase activity"/>
    <property type="evidence" value="ECO:0007669"/>
    <property type="project" value="InterPro"/>
</dbReference>
<dbReference type="InterPro" id="IPR009045">
    <property type="entry name" value="Zn_M74/Hedgehog-like"/>
</dbReference>
<dbReference type="Proteomes" id="UP000334019">
    <property type="component" value="Chromosome"/>
</dbReference>
<organism evidence="4 5">
    <name type="scientific">Actinomarinicola tropica</name>
    <dbReference type="NCBI Taxonomy" id="2789776"/>
    <lineage>
        <taxon>Bacteria</taxon>
        <taxon>Bacillati</taxon>
        <taxon>Actinomycetota</taxon>
        <taxon>Acidimicrobiia</taxon>
        <taxon>Acidimicrobiales</taxon>
        <taxon>Iamiaceae</taxon>
        <taxon>Actinomarinicola</taxon>
    </lineage>
</organism>
<name>A0A5Q2RKM2_9ACTN</name>
<dbReference type="AlphaFoldDB" id="A0A5Q2RKM2"/>
<feature type="region of interest" description="Disordered" evidence="1">
    <location>
        <begin position="1"/>
        <end position="65"/>
    </location>
</feature>
<feature type="compositionally biased region" description="Polar residues" evidence="1">
    <location>
        <begin position="1"/>
        <end position="20"/>
    </location>
</feature>
<dbReference type="InterPro" id="IPR001119">
    <property type="entry name" value="SLH_dom"/>
</dbReference>
<dbReference type="Gene3D" id="3.30.1380.10">
    <property type="match status" value="1"/>
</dbReference>
<evidence type="ECO:0000259" key="3">
    <source>
        <dbReference type="PROSITE" id="PS51272"/>
    </source>
</evidence>